<accession>A0AAV8WIL3</accession>
<gene>
    <name evidence="1" type="ORF">NQ314_021077</name>
</gene>
<keyword evidence="2" id="KW-1185">Reference proteome</keyword>
<dbReference type="Proteomes" id="UP001162156">
    <property type="component" value="Unassembled WGS sequence"/>
</dbReference>
<organism evidence="1 2">
    <name type="scientific">Rhamnusium bicolor</name>
    <dbReference type="NCBI Taxonomy" id="1586634"/>
    <lineage>
        <taxon>Eukaryota</taxon>
        <taxon>Metazoa</taxon>
        <taxon>Ecdysozoa</taxon>
        <taxon>Arthropoda</taxon>
        <taxon>Hexapoda</taxon>
        <taxon>Insecta</taxon>
        <taxon>Pterygota</taxon>
        <taxon>Neoptera</taxon>
        <taxon>Endopterygota</taxon>
        <taxon>Coleoptera</taxon>
        <taxon>Polyphaga</taxon>
        <taxon>Cucujiformia</taxon>
        <taxon>Chrysomeloidea</taxon>
        <taxon>Cerambycidae</taxon>
        <taxon>Lepturinae</taxon>
        <taxon>Rhagiini</taxon>
        <taxon>Rhamnusium</taxon>
    </lineage>
</organism>
<protein>
    <submittedName>
        <fullName evidence="1">Uncharacterized protein</fullName>
    </submittedName>
</protein>
<evidence type="ECO:0000313" key="1">
    <source>
        <dbReference type="EMBL" id="KAJ8926559.1"/>
    </source>
</evidence>
<comment type="caution">
    <text evidence="1">The sequence shown here is derived from an EMBL/GenBank/DDBJ whole genome shotgun (WGS) entry which is preliminary data.</text>
</comment>
<reference evidence="1" key="1">
    <citation type="journal article" date="2023" name="Insect Mol. Biol.">
        <title>Genome sequencing provides insights into the evolution of gene families encoding plant cell wall-degrading enzymes in longhorned beetles.</title>
        <authorList>
            <person name="Shin N.R."/>
            <person name="Okamura Y."/>
            <person name="Kirsch R."/>
            <person name="Pauchet Y."/>
        </authorList>
    </citation>
    <scope>NUCLEOTIDE SEQUENCE</scope>
    <source>
        <strain evidence="1">RBIC_L_NR</strain>
    </source>
</reference>
<name>A0AAV8WIL3_9CUCU</name>
<sequence length="70" mass="8118">MKSLEQDDKTPTDIFVCQCRALIVQLPRDTLTESMQIDMVYGLLSLRIRREVPRVEIKSFSELLDLSTKC</sequence>
<evidence type="ECO:0000313" key="2">
    <source>
        <dbReference type="Proteomes" id="UP001162156"/>
    </source>
</evidence>
<dbReference type="AlphaFoldDB" id="A0AAV8WIL3"/>
<dbReference type="EMBL" id="JANEYF010005860">
    <property type="protein sequence ID" value="KAJ8926559.1"/>
    <property type="molecule type" value="Genomic_DNA"/>
</dbReference>
<proteinExistence type="predicted"/>